<sequence length="281" mass="32751">MIVENASLKSSIMLIEEHPLRHWINHFFGFGTWQAKVWFVGFEEGGGDLPEEVADKLNYFYRHHGNASDATLCDIRDLSRNVAFRIDGPRADKFNNLYDHRFAEHAVLHGTWKNLIAFAHGFRNESTPDLRTYQQQQFTKSSEALIKLYPLPAHNHAWYYSWLDLSEEFAFLKTRSLYEQHVFSLRIKQILNCISEYQPEVVLMYGMNNINALKSAIQEKFSDVKFKMVKGIKLQVPQHHIADINGTTKLILTTQIPALRHNRKETGFDWEALGRSLRSRK</sequence>
<proteinExistence type="predicted"/>
<protein>
    <submittedName>
        <fullName evidence="1">Uncharacterized protein</fullName>
    </submittedName>
</protein>
<reference evidence="1 2" key="1">
    <citation type="submission" date="2018-06" db="EMBL/GenBank/DDBJ databases">
        <title>Chryseolinea flavus sp. nov., a member of the phylum Bacteroidetes isolated from soil.</title>
        <authorList>
            <person name="Li Y."/>
            <person name="Wang J."/>
        </authorList>
    </citation>
    <scope>NUCLEOTIDE SEQUENCE [LARGE SCALE GENOMIC DNA]</scope>
    <source>
        <strain evidence="1 2">SDU1-6</strain>
    </source>
</reference>
<accession>A0A364Y0Q2</accession>
<gene>
    <name evidence="1" type="ORF">DQQ10_15085</name>
</gene>
<keyword evidence="2" id="KW-1185">Reference proteome</keyword>
<dbReference type="AlphaFoldDB" id="A0A364Y0Q2"/>
<dbReference type="EMBL" id="QMFY01000007">
    <property type="protein sequence ID" value="RAW00374.1"/>
    <property type="molecule type" value="Genomic_DNA"/>
</dbReference>
<organism evidence="1 2">
    <name type="scientific">Pseudochryseolinea flava</name>
    <dbReference type="NCBI Taxonomy" id="2059302"/>
    <lineage>
        <taxon>Bacteria</taxon>
        <taxon>Pseudomonadati</taxon>
        <taxon>Bacteroidota</taxon>
        <taxon>Cytophagia</taxon>
        <taxon>Cytophagales</taxon>
        <taxon>Fulvivirgaceae</taxon>
        <taxon>Pseudochryseolinea</taxon>
    </lineage>
</organism>
<evidence type="ECO:0000313" key="1">
    <source>
        <dbReference type="EMBL" id="RAW00374.1"/>
    </source>
</evidence>
<dbReference type="Proteomes" id="UP000251889">
    <property type="component" value="Unassembled WGS sequence"/>
</dbReference>
<comment type="caution">
    <text evidence="1">The sequence shown here is derived from an EMBL/GenBank/DDBJ whole genome shotgun (WGS) entry which is preliminary data.</text>
</comment>
<name>A0A364Y0Q2_9BACT</name>
<evidence type="ECO:0000313" key="2">
    <source>
        <dbReference type="Proteomes" id="UP000251889"/>
    </source>
</evidence>